<gene>
    <name evidence="2" type="ORF">JG688_00008519</name>
</gene>
<evidence type="ECO:0000313" key="2">
    <source>
        <dbReference type="EMBL" id="KAG6962598.1"/>
    </source>
</evidence>
<feature type="region of interest" description="Disordered" evidence="1">
    <location>
        <begin position="52"/>
        <end position="75"/>
    </location>
</feature>
<dbReference type="Proteomes" id="UP000709295">
    <property type="component" value="Unassembled WGS sequence"/>
</dbReference>
<evidence type="ECO:0000256" key="1">
    <source>
        <dbReference type="SAM" id="MobiDB-lite"/>
    </source>
</evidence>
<organism evidence="2 3">
    <name type="scientific">Phytophthora aleatoria</name>
    <dbReference type="NCBI Taxonomy" id="2496075"/>
    <lineage>
        <taxon>Eukaryota</taxon>
        <taxon>Sar</taxon>
        <taxon>Stramenopiles</taxon>
        <taxon>Oomycota</taxon>
        <taxon>Peronosporomycetes</taxon>
        <taxon>Peronosporales</taxon>
        <taxon>Peronosporaceae</taxon>
        <taxon>Phytophthora</taxon>
    </lineage>
</organism>
<protein>
    <submittedName>
        <fullName evidence="2">Uncharacterized protein</fullName>
    </submittedName>
</protein>
<reference evidence="2" key="1">
    <citation type="submission" date="2021-01" db="EMBL/GenBank/DDBJ databases">
        <title>Phytophthora aleatoria, a newly-described species from Pinus radiata is distinct from Phytophthora cactorum isolates based on comparative genomics.</title>
        <authorList>
            <person name="Mcdougal R."/>
            <person name="Panda P."/>
            <person name="Williams N."/>
            <person name="Studholme D.J."/>
        </authorList>
    </citation>
    <scope>NUCLEOTIDE SEQUENCE</scope>
    <source>
        <strain evidence="2">NZFS 4037</strain>
    </source>
</reference>
<dbReference type="AlphaFoldDB" id="A0A8J5MFP1"/>
<evidence type="ECO:0000313" key="3">
    <source>
        <dbReference type="Proteomes" id="UP000709295"/>
    </source>
</evidence>
<sequence>MVQEDELDARQDQGVGRTPAMDFVLSEAVAEQFGLGNACKEKNKCFDHGMQGGVGTVRQQDPRLPDTDEETGVGE</sequence>
<proteinExistence type="predicted"/>
<keyword evidence="3" id="KW-1185">Reference proteome</keyword>
<dbReference type="EMBL" id="JAENGY010000452">
    <property type="protein sequence ID" value="KAG6962598.1"/>
    <property type="molecule type" value="Genomic_DNA"/>
</dbReference>
<name>A0A8J5MFP1_9STRA</name>
<comment type="caution">
    <text evidence="2">The sequence shown here is derived from an EMBL/GenBank/DDBJ whole genome shotgun (WGS) entry which is preliminary data.</text>
</comment>
<accession>A0A8J5MFP1</accession>